<evidence type="ECO:0000313" key="3">
    <source>
        <dbReference type="Proteomes" id="UP001187315"/>
    </source>
</evidence>
<feature type="compositionally biased region" description="Polar residues" evidence="1">
    <location>
        <begin position="93"/>
        <end position="102"/>
    </location>
</feature>
<accession>A0AA88NLI6</accession>
<comment type="caution">
    <text evidence="2">The sequence shown here is derived from an EMBL/GenBank/DDBJ whole genome shotgun (WGS) entry which is preliminary data.</text>
</comment>
<feature type="compositionally biased region" description="Basic and acidic residues" evidence="1">
    <location>
        <begin position="43"/>
        <end position="55"/>
    </location>
</feature>
<reference evidence="2" key="1">
    <citation type="submission" date="2023-08" db="EMBL/GenBank/DDBJ databases">
        <title>Pelteobagrus vachellii genome.</title>
        <authorList>
            <person name="Liu H."/>
        </authorList>
    </citation>
    <scope>NUCLEOTIDE SEQUENCE</scope>
    <source>
        <strain evidence="2">PRFRI_2022a</strain>
        <tissue evidence="2">Muscle</tissue>
    </source>
</reference>
<gene>
    <name evidence="2" type="ORF">Q7C36_005982</name>
</gene>
<organism evidence="2 3">
    <name type="scientific">Tachysurus vachellii</name>
    <name type="common">Darkbarbel catfish</name>
    <name type="synonym">Pelteobagrus vachellii</name>
    <dbReference type="NCBI Taxonomy" id="175792"/>
    <lineage>
        <taxon>Eukaryota</taxon>
        <taxon>Metazoa</taxon>
        <taxon>Chordata</taxon>
        <taxon>Craniata</taxon>
        <taxon>Vertebrata</taxon>
        <taxon>Euteleostomi</taxon>
        <taxon>Actinopterygii</taxon>
        <taxon>Neopterygii</taxon>
        <taxon>Teleostei</taxon>
        <taxon>Ostariophysi</taxon>
        <taxon>Siluriformes</taxon>
        <taxon>Bagridae</taxon>
        <taxon>Tachysurus</taxon>
    </lineage>
</organism>
<evidence type="ECO:0000313" key="2">
    <source>
        <dbReference type="EMBL" id="KAK2858063.1"/>
    </source>
</evidence>
<feature type="region of interest" description="Disordered" evidence="1">
    <location>
        <begin position="1"/>
        <end position="102"/>
    </location>
</feature>
<sequence length="102" mass="11579">MDGVSCGAASPESNHLARSHSEGEQERGRREEDGMRGEYQCTRPDKGKMKEERLRQRPRLAVSPRLLAPRPQRSQSKEALERPWTSVAVRSLSFDTSSKLEK</sequence>
<name>A0AA88NLI6_TACVA</name>
<dbReference type="EMBL" id="JAVHJS010000005">
    <property type="protein sequence ID" value="KAK2858063.1"/>
    <property type="molecule type" value="Genomic_DNA"/>
</dbReference>
<keyword evidence="3" id="KW-1185">Reference proteome</keyword>
<proteinExistence type="predicted"/>
<dbReference type="Proteomes" id="UP001187315">
    <property type="component" value="Unassembled WGS sequence"/>
</dbReference>
<feature type="compositionally biased region" description="Basic and acidic residues" evidence="1">
    <location>
        <begin position="19"/>
        <end position="36"/>
    </location>
</feature>
<dbReference type="AlphaFoldDB" id="A0AA88NLI6"/>
<evidence type="ECO:0000256" key="1">
    <source>
        <dbReference type="SAM" id="MobiDB-lite"/>
    </source>
</evidence>
<protein>
    <submittedName>
        <fullName evidence="2">Uncharacterized protein</fullName>
    </submittedName>
</protein>